<evidence type="ECO:0000313" key="4">
    <source>
        <dbReference type="EMBL" id="EFJ45784.1"/>
    </source>
</evidence>
<keyword evidence="3" id="KW-1133">Transmembrane helix</keyword>
<accession>D8U389</accession>
<keyword evidence="3" id="KW-0812">Transmembrane</keyword>
<evidence type="ECO:0000256" key="2">
    <source>
        <dbReference type="SAM" id="MobiDB-lite"/>
    </source>
</evidence>
<organism evidence="5">
    <name type="scientific">Volvox carteri f. nagariensis</name>
    <dbReference type="NCBI Taxonomy" id="3068"/>
    <lineage>
        <taxon>Eukaryota</taxon>
        <taxon>Viridiplantae</taxon>
        <taxon>Chlorophyta</taxon>
        <taxon>core chlorophytes</taxon>
        <taxon>Chlorophyceae</taxon>
        <taxon>CS clade</taxon>
        <taxon>Chlamydomonadales</taxon>
        <taxon>Volvocaceae</taxon>
        <taxon>Volvox</taxon>
    </lineage>
</organism>
<gene>
    <name evidence="4" type="ORF">VOLCADRAFT_93857</name>
</gene>
<feature type="region of interest" description="Disordered" evidence="2">
    <location>
        <begin position="795"/>
        <end position="816"/>
    </location>
</feature>
<dbReference type="SUPFAM" id="SSF55486">
    <property type="entry name" value="Metalloproteases ('zincins'), catalytic domain"/>
    <property type="match status" value="1"/>
</dbReference>
<sequence length="1105" mass="119653">MYIETDVYVSHRNGSNPHELLLSIVHIFLIPALWPWADIKVVPEADSRPFLALKDPINAGSEDVQRLYEQASQVSAIAYLLFAAARPLSEAPGSSNALLPYLTPTLLRLYTSQPGRCSSTLTRQLYDLSLKLYGTTELQSCHYDLYTSLGAAFSWVRDNIPLRLQEVPGQPLASAAWPDMSRTTPLKLAARVAEALLPNNSLGDTASQLNASCGLPAADFASAVPNISTALQRLHADLPLIQGLAGEMHSARWAPDHPDVDERRRALLEQRTGGYINPQLHIASELDTADADGSSSRGIMISDNDDILNNNDDDIVAHGDESTHRFHRRSAATLPSNFFYSLPPANFVLLPPGKMSQLMVPLVFHIMLYQDGRSIGPARYDQSLQYVQRMVQVTNIMAKPSSVQFFVKEVRNDPATYPYLLLSDRATWLQVPLQNCTGPSCFSNATFMSTSVWDFPRSVNVFIASDSTVGVPLGYAYIGGPKRLSATCLASQISKRYLGNARGGASVIMVRILRPLKTRSPLYSPVCSCSLGSDIQPYTGHVFVSWDSLSFDGANSITSYDDGPNTLLHELFHHLGLQHPFQNSYGALGQCVDGDDVIDTPASLRPISSSNFFATAQAYCMELFWGQYGGDWDAAYVRWSSTLGIPESDMNAWADSCPALPGYDELGNYMTYNTPVCFAALGHFTPAQVQRAMLMTSEVNPLLYAWGQYYAQNAAPPPPQRSPPPVVVNNTCRSTAKSACPCKSEWQLGGNTYFYCDRTGTNNTLTCEVADPITCADCTSQWQCILPCAARLPPPPPPRPPSPPPMPPPPPPRSVPSECMKSRTGCACRSTWNYQGAFYSYCASPDGSENLWCQVSSSCPSFSNNQSYQNCLPGLNESYCGGRVYFSSTRVPPRPPRPPLPPPDLRPRPPPGPPTPTDGPIATITGRITINASCALLSTNGSALQSNLLAELSQTLQVPLSYVKITGMACGSILAYYSVAFPTGATIEQINSVAQAASALSFTVSIGFASRWGSVTQSSSDVNVLQPSASSTSSYKWIAIGVIVGVAILAIVAVLVALVIYSRIKNGRVAPQAQYLITAAFTTALSCPQAQAALVDATPATLQHP</sequence>
<dbReference type="AlphaFoldDB" id="D8U389"/>
<feature type="compositionally biased region" description="Pro residues" evidence="2">
    <location>
        <begin position="795"/>
        <end position="814"/>
    </location>
</feature>
<evidence type="ECO:0008006" key="6">
    <source>
        <dbReference type="Google" id="ProtNLM"/>
    </source>
</evidence>
<feature type="transmembrane region" description="Helical" evidence="3">
    <location>
        <begin position="1037"/>
        <end position="1061"/>
    </location>
</feature>
<dbReference type="RefSeq" id="XP_002953185.1">
    <property type="nucleotide sequence ID" value="XM_002953139.1"/>
</dbReference>
<dbReference type="GO" id="GO:0008237">
    <property type="term" value="F:metallopeptidase activity"/>
    <property type="evidence" value="ECO:0007669"/>
    <property type="project" value="InterPro"/>
</dbReference>
<dbReference type="OrthoDB" id="536211at2759"/>
<protein>
    <recommendedName>
        <fullName evidence="6">Peptidase M43 pregnancy-associated plasma-A domain-containing protein</fullName>
    </recommendedName>
</protein>
<reference evidence="4 5" key="1">
    <citation type="journal article" date="2010" name="Science">
        <title>Genomic analysis of organismal complexity in the multicellular green alga Volvox carteri.</title>
        <authorList>
            <person name="Prochnik S.E."/>
            <person name="Umen J."/>
            <person name="Nedelcu A.M."/>
            <person name="Hallmann A."/>
            <person name="Miller S.M."/>
            <person name="Nishii I."/>
            <person name="Ferris P."/>
            <person name="Kuo A."/>
            <person name="Mitros T."/>
            <person name="Fritz-Laylin L.K."/>
            <person name="Hellsten U."/>
            <person name="Chapman J."/>
            <person name="Simakov O."/>
            <person name="Rensing S.A."/>
            <person name="Terry A."/>
            <person name="Pangilinan J."/>
            <person name="Kapitonov V."/>
            <person name="Jurka J."/>
            <person name="Salamov A."/>
            <person name="Shapiro H."/>
            <person name="Schmutz J."/>
            <person name="Grimwood J."/>
            <person name="Lindquist E."/>
            <person name="Lucas S."/>
            <person name="Grigoriev I.V."/>
            <person name="Schmitt R."/>
            <person name="Kirk D."/>
            <person name="Rokhsar D.S."/>
        </authorList>
    </citation>
    <scope>NUCLEOTIDE SEQUENCE [LARGE SCALE GENOMIC DNA]</scope>
    <source>
        <strain evidence="5">f. Nagariensis / Eve</strain>
    </source>
</reference>
<dbReference type="Proteomes" id="UP000001058">
    <property type="component" value="Unassembled WGS sequence"/>
</dbReference>
<keyword evidence="3" id="KW-0472">Membrane</keyword>
<dbReference type="KEGG" id="vcn:VOLCADRAFT_93857"/>
<dbReference type="EMBL" id="GL378355">
    <property type="protein sequence ID" value="EFJ45784.1"/>
    <property type="molecule type" value="Genomic_DNA"/>
</dbReference>
<dbReference type="PANTHER" id="PTHR47466">
    <property type="match status" value="1"/>
</dbReference>
<dbReference type="Gene3D" id="3.40.390.10">
    <property type="entry name" value="Collagenase (Catalytic Domain)"/>
    <property type="match status" value="1"/>
</dbReference>
<evidence type="ECO:0000313" key="5">
    <source>
        <dbReference type="Proteomes" id="UP000001058"/>
    </source>
</evidence>
<dbReference type="InParanoid" id="D8U389"/>
<dbReference type="PANTHER" id="PTHR47466:SF1">
    <property type="entry name" value="METALLOPROTEASE MEP1 (AFU_ORTHOLOGUE AFUA_1G07730)-RELATED"/>
    <property type="match status" value="1"/>
</dbReference>
<keyword evidence="5" id="KW-1185">Reference proteome</keyword>
<proteinExistence type="inferred from homology"/>
<feature type="region of interest" description="Disordered" evidence="2">
    <location>
        <begin position="889"/>
        <end position="919"/>
    </location>
</feature>
<feature type="compositionally biased region" description="Pro residues" evidence="2">
    <location>
        <begin position="892"/>
        <end position="917"/>
    </location>
</feature>
<dbReference type="GeneID" id="9622119"/>
<dbReference type="InterPro" id="IPR024079">
    <property type="entry name" value="MetalloPept_cat_dom_sf"/>
</dbReference>
<name>D8U389_VOLCA</name>
<comment type="similarity">
    <text evidence="1">Belongs to the peptidase M43B family.</text>
</comment>
<evidence type="ECO:0000256" key="3">
    <source>
        <dbReference type="SAM" id="Phobius"/>
    </source>
</evidence>
<dbReference type="eggNOG" id="ENOG502QTAC">
    <property type="taxonomic scope" value="Eukaryota"/>
</dbReference>
<evidence type="ECO:0000256" key="1">
    <source>
        <dbReference type="ARBA" id="ARBA00008721"/>
    </source>
</evidence>